<evidence type="ECO:0000256" key="5">
    <source>
        <dbReference type="ARBA" id="ARBA00022989"/>
    </source>
</evidence>
<dbReference type="CDD" id="cd06261">
    <property type="entry name" value="TM_PBP2"/>
    <property type="match status" value="1"/>
</dbReference>
<dbReference type="PROSITE" id="PS50928">
    <property type="entry name" value="ABC_TM1"/>
    <property type="match status" value="1"/>
</dbReference>
<evidence type="ECO:0000256" key="1">
    <source>
        <dbReference type="ARBA" id="ARBA00004651"/>
    </source>
</evidence>
<evidence type="ECO:0000256" key="2">
    <source>
        <dbReference type="ARBA" id="ARBA00022448"/>
    </source>
</evidence>
<dbReference type="GO" id="GO:0005886">
    <property type="term" value="C:plasma membrane"/>
    <property type="evidence" value="ECO:0007669"/>
    <property type="project" value="UniProtKB-SubCell"/>
</dbReference>
<protein>
    <submittedName>
        <fullName evidence="9">Carbohydrate ABC transporter membrane protein 1, CUT1 family</fullName>
    </submittedName>
</protein>
<proteinExistence type="inferred from homology"/>
<gene>
    <name evidence="9" type="ORF">SAMN05216223_114143</name>
</gene>
<feature type="transmembrane region" description="Helical" evidence="7">
    <location>
        <begin position="172"/>
        <end position="192"/>
    </location>
</feature>
<dbReference type="AlphaFoldDB" id="A0A1H6DEW1"/>
<keyword evidence="6 7" id="KW-0472">Membrane</keyword>
<organism evidence="9 10">
    <name type="scientific">Actinacidiphila yanglinensis</name>
    <dbReference type="NCBI Taxonomy" id="310779"/>
    <lineage>
        <taxon>Bacteria</taxon>
        <taxon>Bacillati</taxon>
        <taxon>Actinomycetota</taxon>
        <taxon>Actinomycetes</taxon>
        <taxon>Kitasatosporales</taxon>
        <taxon>Streptomycetaceae</taxon>
        <taxon>Actinacidiphila</taxon>
    </lineage>
</organism>
<accession>A0A1H6DEW1</accession>
<evidence type="ECO:0000256" key="6">
    <source>
        <dbReference type="ARBA" id="ARBA00023136"/>
    </source>
</evidence>
<feature type="transmembrane region" description="Helical" evidence="7">
    <location>
        <begin position="286"/>
        <end position="308"/>
    </location>
</feature>
<dbReference type="InterPro" id="IPR000515">
    <property type="entry name" value="MetI-like"/>
</dbReference>
<feature type="transmembrane region" description="Helical" evidence="7">
    <location>
        <begin position="35"/>
        <end position="62"/>
    </location>
</feature>
<comment type="subcellular location">
    <subcellularLocation>
        <location evidence="1 7">Cell membrane</location>
        <topology evidence="1 7">Multi-pass membrane protein</topology>
    </subcellularLocation>
</comment>
<keyword evidence="10" id="KW-1185">Reference proteome</keyword>
<dbReference type="InterPro" id="IPR035906">
    <property type="entry name" value="MetI-like_sf"/>
</dbReference>
<dbReference type="PANTHER" id="PTHR30193">
    <property type="entry name" value="ABC TRANSPORTER PERMEASE PROTEIN"/>
    <property type="match status" value="1"/>
</dbReference>
<dbReference type="PANTHER" id="PTHR30193:SF41">
    <property type="entry name" value="DIACETYLCHITOBIOSE UPTAKE SYSTEM PERMEASE PROTEIN NGCF"/>
    <property type="match status" value="1"/>
</dbReference>
<dbReference type="Pfam" id="PF00528">
    <property type="entry name" value="BPD_transp_1"/>
    <property type="match status" value="1"/>
</dbReference>
<feature type="transmembrane region" description="Helical" evidence="7">
    <location>
        <begin position="97"/>
        <end position="118"/>
    </location>
</feature>
<reference evidence="9 10" key="1">
    <citation type="submission" date="2016-10" db="EMBL/GenBank/DDBJ databases">
        <authorList>
            <person name="de Groot N.N."/>
        </authorList>
    </citation>
    <scope>NUCLEOTIDE SEQUENCE [LARGE SCALE GENOMIC DNA]</scope>
    <source>
        <strain evidence="9 10">CGMCC 4.2023</strain>
    </source>
</reference>
<feature type="transmembrane region" description="Helical" evidence="7">
    <location>
        <begin position="232"/>
        <end position="252"/>
    </location>
</feature>
<evidence type="ECO:0000313" key="9">
    <source>
        <dbReference type="EMBL" id="SEG83764.1"/>
    </source>
</evidence>
<evidence type="ECO:0000256" key="7">
    <source>
        <dbReference type="RuleBase" id="RU363032"/>
    </source>
</evidence>
<dbReference type="SUPFAM" id="SSF161098">
    <property type="entry name" value="MetI-like"/>
    <property type="match status" value="1"/>
</dbReference>
<keyword evidence="3" id="KW-1003">Cell membrane</keyword>
<dbReference type="RefSeq" id="WP_103888833.1">
    <property type="nucleotide sequence ID" value="NZ_FNVU01000014.1"/>
</dbReference>
<dbReference type="OrthoDB" id="9805974at2"/>
<dbReference type="GO" id="GO:0055085">
    <property type="term" value="P:transmembrane transport"/>
    <property type="evidence" value="ECO:0007669"/>
    <property type="project" value="InterPro"/>
</dbReference>
<evidence type="ECO:0000256" key="4">
    <source>
        <dbReference type="ARBA" id="ARBA00022692"/>
    </source>
</evidence>
<evidence type="ECO:0000259" key="8">
    <source>
        <dbReference type="PROSITE" id="PS50928"/>
    </source>
</evidence>
<dbReference type="InterPro" id="IPR051393">
    <property type="entry name" value="ABC_transporter_permease"/>
</dbReference>
<evidence type="ECO:0000256" key="3">
    <source>
        <dbReference type="ARBA" id="ARBA00022475"/>
    </source>
</evidence>
<evidence type="ECO:0000313" key="10">
    <source>
        <dbReference type="Proteomes" id="UP000236754"/>
    </source>
</evidence>
<feature type="domain" description="ABC transmembrane type-1" evidence="8">
    <location>
        <begin position="93"/>
        <end position="305"/>
    </location>
</feature>
<name>A0A1H6DEW1_9ACTN</name>
<keyword evidence="2 7" id="KW-0813">Transport</keyword>
<dbReference type="EMBL" id="FNVU01000014">
    <property type="protein sequence ID" value="SEG83764.1"/>
    <property type="molecule type" value="Genomic_DNA"/>
</dbReference>
<feature type="transmembrane region" description="Helical" evidence="7">
    <location>
        <begin position="130"/>
        <end position="152"/>
    </location>
</feature>
<dbReference type="Proteomes" id="UP000236754">
    <property type="component" value="Unassembled WGS sequence"/>
</dbReference>
<keyword evidence="4 7" id="KW-0812">Transmembrane</keyword>
<keyword evidence="5 7" id="KW-1133">Transmembrane helix</keyword>
<dbReference type="Gene3D" id="1.10.3720.10">
    <property type="entry name" value="MetI-like"/>
    <property type="match status" value="1"/>
</dbReference>
<sequence>MTTLASERPAERPARRITLRTASPRAPRSDRRAGLLLSSPFLVIYLLFMIGPLLVGVVVSFFNTTTVKSGLGGWVGLSNYKAVCEDSLFWSAMWHSVLFTLITTPLLVVLALAFAILASRIRHGTVFYRLAFFAPYVVPSSVVALIFLWMYTPQVGLIPKIFDAVGLTPPDFIGTTSGGWTAVVLMTLWWTFGFNFVLYTAAIQDVPPEVYEAAAIDGASPWQQIRFVTVPLLGRTTSLVLILQILASLKVFDQIYLLLGGGPNQSTRPVIEYIYDTGFTSYRGGYGAAATMVYFVIIVAISAVWYVLRQHRTAAAERPAPRPERRTS</sequence>
<comment type="similarity">
    <text evidence="7">Belongs to the binding-protein-dependent transport system permease family.</text>
</comment>